<feature type="compositionally biased region" description="Low complexity" evidence="2">
    <location>
        <begin position="1"/>
        <end position="21"/>
    </location>
</feature>
<dbReference type="STRING" id="478820.A0A196S596"/>
<feature type="region of interest" description="Disordered" evidence="2">
    <location>
        <begin position="388"/>
        <end position="412"/>
    </location>
</feature>
<reference evidence="3 4" key="1">
    <citation type="submission" date="2016-05" db="EMBL/GenBank/DDBJ databases">
        <title>Nuclear genome of Blastocystis sp. subtype 1 NandII.</title>
        <authorList>
            <person name="Gentekaki E."/>
            <person name="Curtis B."/>
            <person name="Stairs C."/>
            <person name="Eme L."/>
            <person name="Herman E."/>
            <person name="Klimes V."/>
            <person name="Arias M.C."/>
            <person name="Elias M."/>
            <person name="Hilliou F."/>
            <person name="Klute M."/>
            <person name="Malik S.-B."/>
            <person name="Pightling A."/>
            <person name="Rachubinski R."/>
            <person name="Salas D."/>
            <person name="Schlacht A."/>
            <person name="Suga H."/>
            <person name="Archibald J."/>
            <person name="Ball S.G."/>
            <person name="Clark G."/>
            <person name="Dacks J."/>
            <person name="Van Der Giezen M."/>
            <person name="Tsaousis A."/>
            <person name="Roger A."/>
        </authorList>
    </citation>
    <scope>NUCLEOTIDE SEQUENCE [LARGE SCALE GENOMIC DNA]</scope>
    <source>
        <strain evidence="4">ATCC 50177 / NandII</strain>
    </source>
</reference>
<dbReference type="EMBL" id="LXWW01000556">
    <property type="protein sequence ID" value="OAO12258.1"/>
    <property type="molecule type" value="Genomic_DNA"/>
</dbReference>
<dbReference type="PANTHER" id="PTHR31027">
    <property type="entry name" value="NUCLEAR SEGREGATION PROTEIN BFR1"/>
    <property type="match status" value="1"/>
</dbReference>
<feature type="region of interest" description="Disordered" evidence="2">
    <location>
        <begin position="1"/>
        <end position="30"/>
    </location>
</feature>
<name>A0A196S596_BLAHN</name>
<feature type="coiled-coil region" evidence="1">
    <location>
        <begin position="312"/>
        <end position="383"/>
    </location>
</feature>
<dbReference type="GO" id="GO:0005783">
    <property type="term" value="C:endoplasmic reticulum"/>
    <property type="evidence" value="ECO:0007669"/>
    <property type="project" value="TreeGrafter"/>
</dbReference>
<dbReference type="GO" id="GO:1990904">
    <property type="term" value="C:ribonucleoprotein complex"/>
    <property type="evidence" value="ECO:0007669"/>
    <property type="project" value="TreeGrafter"/>
</dbReference>
<dbReference type="GO" id="GO:0008298">
    <property type="term" value="P:intracellular mRNA localization"/>
    <property type="evidence" value="ECO:0007669"/>
    <property type="project" value="TreeGrafter"/>
</dbReference>
<dbReference type="PANTHER" id="PTHR31027:SF2">
    <property type="entry name" value="LEBERCILIN DOMAIN-CONTAINING PROTEIN"/>
    <property type="match status" value="1"/>
</dbReference>
<evidence type="ECO:0000256" key="2">
    <source>
        <dbReference type="SAM" id="MobiDB-lite"/>
    </source>
</evidence>
<dbReference type="AlphaFoldDB" id="A0A196S596"/>
<gene>
    <name evidence="3" type="ORF">AV274_6061</name>
</gene>
<dbReference type="InterPro" id="IPR039604">
    <property type="entry name" value="Bfr1"/>
</dbReference>
<keyword evidence="1" id="KW-0175">Coiled coil</keyword>
<protein>
    <submittedName>
        <fullName evidence="3">Nuclear segregation protein BFR1</fullName>
    </submittedName>
</protein>
<feature type="region of interest" description="Disordered" evidence="2">
    <location>
        <begin position="226"/>
        <end position="251"/>
    </location>
</feature>
<accession>A0A196S596</accession>
<keyword evidence="4" id="KW-1185">Reference proteome</keyword>
<dbReference type="GO" id="GO:0003729">
    <property type="term" value="F:mRNA binding"/>
    <property type="evidence" value="ECO:0007669"/>
    <property type="project" value="TreeGrafter"/>
</dbReference>
<feature type="coiled-coil region" evidence="1">
    <location>
        <begin position="457"/>
        <end position="488"/>
    </location>
</feature>
<proteinExistence type="predicted"/>
<evidence type="ECO:0000256" key="1">
    <source>
        <dbReference type="SAM" id="Coils"/>
    </source>
</evidence>
<evidence type="ECO:0000313" key="4">
    <source>
        <dbReference type="Proteomes" id="UP000078348"/>
    </source>
</evidence>
<evidence type="ECO:0000313" key="3">
    <source>
        <dbReference type="EMBL" id="OAO12258.1"/>
    </source>
</evidence>
<feature type="coiled-coil region" evidence="1">
    <location>
        <begin position="100"/>
        <end position="221"/>
    </location>
</feature>
<comment type="caution">
    <text evidence="3">The sequence shown here is derived from an EMBL/GenBank/DDBJ whole genome shotgun (WGS) entry which is preliminary data.</text>
</comment>
<dbReference type="GO" id="GO:0042175">
    <property type="term" value="C:nuclear outer membrane-endoplasmic reticulum membrane network"/>
    <property type="evidence" value="ECO:0007669"/>
    <property type="project" value="TreeGrafter"/>
</dbReference>
<dbReference type="Proteomes" id="UP000078348">
    <property type="component" value="Unassembled WGS sequence"/>
</dbReference>
<organism evidence="3 4">
    <name type="scientific">Blastocystis sp. subtype 1 (strain ATCC 50177 / NandII)</name>
    <dbReference type="NCBI Taxonomy" id="478820"/>
    <lineage>
        <taxon>Eukaryota</taxon>
        <taxon>Sar</taxon>
        <taxon>Stramenopiles</taxon>
        <taxon>Bigyra</taxon>
        <taxon>Opalozoa</taxon>
        <taxon>Opalinata</taxon>
        <taxon>Blastocystidae</taxon>
        <taxon>Blastocystis</taxon>
    </lineage>
</organism>
<sequence length="613" mass="70603">MAETVPATTPETTAPAAPATETPREDFNTMPLEELKKIVEEKLEKVPTPNKKAHEEAIAAIDKAIADMKARFDEIKVERSMIFEGYRVKKAANEANRANRKALLDKRNELMAKRDAARAEFNKAKAEVEQINASIKNASHMKPEDLEEKIQRAEEKIEVESLSMKEERELQRQIKEWEAQLKTAKVSSNLFDRRKELDEAIKAARETMNGLKGELDKVFAELGLQFEKREKKPEGEEEKKEEKEDPIKKLNEEWEENKKKIDAKYAEKKALIAEFHAKEHEHYLAAGKARRQRAAAIKNASHMKPEDLEEKIQRAEEKIEVESLSMKEERELQRQIKEWEAQLKTAKVSSNLFDRRKELDEAIKAARETMNGLKGELDKVFAELGLQFEKREKKPEGEEEKKEEKEDPIKKLNEEWEENKKKIDAKYAEKKALIAEFHAKEHEHYLAAGKARRQRAAAFALQRREEEIQEAEEAKKEAEEALKRHPFEKEMAVCDTVLSYLKSLLPKEKEAKKEEKKEIVAPEGMTLLKKEEDVYFAEAPKKGKKGRKDRKSEKKANFVHGLETLESFATIRVAAPKTADEVEKCIETVTARKEFFNGLPRGADVAAELAKLN</sequence>